<dbReference type="EC" id="2.7.7.41" evidence="2"/>
<accession>A0ABV7GVX3</accession>
<protein>
    <submittedName>
        <fullName evidence="2">Phosphatidate cytidylyltransferase</fullName>
        <ecNumber evidence="2">2.7.7.41</ecNumber>
    </submittedName>
</protein>
<feature type="transmembrane region" description="Helical" evidence="1">
    <location>
        <begin position="149"/>
        <end position="167"/>
    </location>
</feature>
<sequence>MVGVAYAGALPMMLALLCLALLAVGYVVVLGLMAIPATRATARDVFPVLLTETLIVGVVAGAFLLGTYAIVALFAVLALRCGYEAARITLPRAGIPGALPAMIAGAVMLVLGLLASRVHPIPLALGAVLLMGVLLALRPMLRRDGPAKALADLVLFPGVPLILFTGSALQGGAATMLVAFLLVETFDSYALLGGKLFGKRKAFPVLSPKKTVEGLASGAVMLMLTVGLLGPLLGGFPVLGSMLFALAAGALTVAGDLAASRLKRVAGVKDYPAVLPHQGGLLDITDAWIATGAGLVTLMSLGNLF</sequence>
<gene>
    <name evidence="2" type="ORF">ACFOGP_13245</name>
</gene>
<keyword evidence="1" id="KW-0812">Transmembrane</keyword>
<keyword evidence="1" id="KW-1133">Transmembrane helix</keyword>
<reference evidence="3" key="1">
    <citation type="journal article" date="2019" name="Int. J. Syst. Evol. Microbiol.">
        <title>The Global Catalogue of Microorganisms (GCM) 10K type strain sequencing project: providing services to taxonomists for standard genome sequencing and annotation.</title>
        <authorList>
            <consortium name="The Broad Institute Genomics Platform"/>
            <consortium name="The Broad Institute Genome Sequencing Center for Infectious Disease"/>
            <person name="Wu L."/>
            <person name="Ma J."/>
        </authorList>
    </citation>
    <scope>NUCLEOTIDE SEQUENCE [LARGE SCALE GENOMIC DNA]</scope>
    <source>
        <strain evidence="3">KCTC 52366</strain>
    </source>
</reference>
<dbReference type="GO" id="GO:0004605">
    <property type="term" value="F:phosphatidate cytidylyltransferase activity"/>
    <property type="evidence" value="ECO:0007669"/>
    <property type="project" value="UniProtKB-EC"/>
</dbReference>
<dbReference type="Pfam" id="PF01148">
    <property type="entry name" value="CTP_transf_1"/>
    <property type="match status" value="1"/>
</dbReference>
<keyword evidence="2" id="KW-0808">Transferase</keyword>
<name>A0ABV7GVX3_9RHOB</name>
<keyword evidence="2" id="KW-0548">Nucleotidyltransferase</keyword>
<dbReference type="PANTHER" id="PTHR43535">
    <property type="entry name" value="PHOSPHATIDATE CYTIDYLYLTRANSFERASE"/>
    <property type="match status" value="1"/>
</dbReference>
<feature type="transmembrane region" description="Helical" evidence="1">
    <location>
        <begin position="93"/>
        <end position="115"/>
    </location>
</feature>
<dbReference type="PANTHER" id="PTHR43535:SF1">
    <property type="entry name" value="PHOSPHATIDATE CYTIDYLYLTRANSFERASE"/>
    <property type="match status" value="1"/>
</dbReference>
<dbReference type="EMBL" id="JBHRTB010000010">
    <property type="protein sequence ID" value="MFC3143681.1"/>
    <property type="molecule type" value="Genomic_DNA"/>
</dbReference>
<dbReference type="RefSeq" id="WP_275630958.1">
    <property type="nucleotide sequence ID" value="NZ_JARGYD010000001.1"/>
</dbReference>
<dbReference type="Proteomes" id="UP001595632">
    <property type="component" value="Unassembled WGS sequence"/>
</dbReference>
<feature type="transmembrane region" description="Helical" evidence="1">
    <location>
        <begin position="121"/>
        <end position="137"/>
    </location>
</feature>
<evidence type="ECO:0000313" key="2">
    <source>
        <dbReference type="EMBL" id="MFC3143681.1"/>
    </source>
</evidence>
<comment type="caution">
    <text evidence="2">The sequence shown here is derived from an EMBL/GenBank/DDBJ whole genome shotgun (WGS) entry which is preliminary data.</text>
</comment>
<keyword evidence="3" id="KW-1185">Reference proteome</keyword>
<evidence type="ECO:0000256" key="1">
    <source>
        <dbReference type="SAM" id="Phobius"/>
    </source>
</evidence>
<feature type="transmembrane region" description="Helical" evidence="1">
    <location>
        <begin position="212"/>
        <end position="233"/>
    </location>
</feature>
<feature type="transmembrane region" description="Helical" evidence="1">
    <location>
        <begin position="12"/>
        <end position="35"/>
    </location>
</feature>
<proteinExistence type="predicted"/>
<feature type="transmembrane region" description="Helical" evidence="1">
    <location>
        <begin position="239"/>
        <end position="259"/>
    </location>
</feature>
<keyword evidence="1" id="KW-0472">Membrane</keyword>
<organism evidence="2 3">
    <name type="scientific">Psychromarinibacter halotolerans</name>
    <dbReference type="NCBI Taxonomy" id="1775175"/>
    <lineage>
        <taxon>Bacteria</taxon>
        <taxon>Pseudomonadati</taxon>
        <taxon>Pseudomonadota</taxon>
        <taxon>Alphaproteobacteria</taxon>
        <taxon>Rhodobacterales</taxon>
        <taxon>Paracoccaceae</taxon>
        <taxon>Psychromarinibacter</taxon>
    </lineage>
</organism>
<evidence type="ECO:0000313" key="3">
    <source>
        <dbReference type="Proteomes" id="UP001595632"/>
    </source>
</evidence>
<feature type="transmembrane region" description="Helical" evidence="1">
    <location>
        <begin position="173"/>
        <end position="192"/>
    </location>
</feature>
<feature type="transmembrane region" description="Helical" evidence="1">
    <location>
        <begin position="55"/>
        <end position="81"/>
    </location>
</feature>